<keyword evidence="8 10" id="KW-0961">Cell wall biogenesis/degradation</keyword>
<feature type="site" description="Transition state stabilizer" evidence="9">
    <location>
        <position position="73"/>
    </location>
</feature>
<evidence type="ECO:0000256" key="8">
    <source>
        <dbReference type="ARBA" id="ARBA00023316"/>
    </source>
</evidence>
<dbReference type="EC" id="3.4.13.22" evidence="9 10"/>
<feature type="active site" description="Proton donor/acceptor" evidence="9">
    <location>
        <position position="183"/>
    </location>
</feature>
<comment type="function">
    <text evidence="9 10">Catalyzes hydrolysis of the D-alanyl-D-alanine dipeptide.</text>
</comment>
<dbReference type="GO" id="GO:0008237">
    <property type="term" value="F:metallopeptidase activity"/>
    <property type="evidence" value="ECO:0007669"/>
    <property type="project" value="UniProtKB-KW"/>
</dbReference>
<evidence type="ECO:0000256" key="3">
    <source>
        <dbReference type="ARBA" id="ARBA00022723"/>
    </source>
</evidence>
<dbReference type="GO" id="GO:0008270">
    <property type="term" value="F:zinc ion binding"/>
    <property type="evidence" value="ECO:0007669"/>
    <property type="project" value="UniProtKB-UniRule"/>
</dbReference>
<dbReference type="InterPro" id="IPR009045">
    <property type="entry name" value="Zn_M74/Hedgehog-like"/>
</dbReference>
<feature type="binding site" evidence="9">
    <location>
        <position position="118"/>
    </location>
    <ligand>
        <name>Zn(2+)</name>
        <dbReference type="ChEBI" id="CHEBI:29105"/>
        <note>catalytic</note>
    </ligand>
</feature>
<dbReference type="Pfam" id="PF01427">
    <property type="entry name" value="Peptidase_M15"/>
    <property type="match status" value="1"/>
</dbReference>
<accession>A0A9D1IA11</accession>
<feature type="binding site" evidence="9">
    <location>
        <position position="125"/>
    </location>
    <ligand>
        <name>Zn(2+)</name>
        <dbReference type="ChEBI" id="CHEBI:29105"/>
        <note>catalytic</note>
    </ligand>
</feature>
<dbReference type="Gene3D" id="3.30.1380.10">
    <property type="match status" value="1"/>
</dbReference>
<dbReference type="AlphaFoldDB" id="A0A9D1IA11"/>
<reference evidence="11" key="2">
    <citation type="journal article" date="2021" name="PeerJ">
        <title>Extensive microbial diversity within the chicken gut microbiome revealed by metagenomics and culture.</title>
        <authorList>
            <person name="Gilroy R."/>
            <person name="Ravi A."/>
            <person name="Getino M."/>
            <person name="Pursley I."/>
            <person name="Horton D.L."/>
            <person name="Alikhan N.F."/>
            <person name="Baker D."/>
            <person name="Gharbi K."/>
            <person name="Hall N."/>
            <person name="Watson M."/>
            <person name="Adriaenssens E.M."/>
            <person name="Foster-Nyarko E."/>
            <person name="Jarju S."/>
            <person name="Secka A."/>
            <person name="Antonio M."/>
            <person name="Oren A."/>
            <person name="Chaudhuri R.R."/>
            <person name="La Ragione R."/>
            <person name="Hildebrand F."/>
            <person name="Pallen M.J."/>
        </authorList>
    </citation>
    <scope>NUCLEOTIDE SEQUENCE</scope>
    <source>
        <strain evidence="11">ChiHcec3-11533</strain>
    </source>
</reference>
<dbReference type="SUPFAM" id="SSF55166">
    <property type="entry name" value="Hedgehog/DD-peptidase"/>
    <property type="match status" value="1"/>
</dbReference>
<gene>
    <name evidence="11" type="ORF">IAB02_02420</name>
</gene>
<dbReference type="Proteomes" id="UP000824072">
    <property type="component" value="Unassembled WGS sequence"/>
</dbReference>
<comment type="cofactor">
    <cofactor evidence="9">
        <name>Zn(2+)</name>
        <dbReference type="ChEBI" id="CHEBI:29105"/>
    </cofactor>
    <text evidence="9">Binds 1 zinc ion per subunit.</text>
</comment>
<comment type="catalytic activity">
    <reaction evidence="1 9 10">
        <text>D-alanyl-D-alanine + H2O = 2 D-alanine</text>
        <dbReference type="Rhea" id="RHEA:20661"/>
        <dbReference type="ChEBI" id="CHEBI:15377"/>
        <dbReference type="ChEBI" id="CHEBI:57416"/>
        <dbReference type="ChEBI" id="CHEBI:57822"/>
        <dbReference type="EC" id="3.4.13.22"/>
    </reaction>
</comment>
<keyword evidence="6 9" id="KW-0224">Dipeptidase</keyword>
<dbReference type="PANTHER" id="PTHR43126:SF1">
    <property type="entry name" value="D-ALANYL-D-ALANINE DIPEPTIDASE"/>
    <property type="match status" value="1"/>
</dbReference>
<evidence type="ECO:0000256" key="2">
    <source>
        <dbReference type="ARBA" id="ARBA00022670"/>
    </source>
</evidence>
<proteinExistence type="inferred from homology"/>
<evidence type="ECO:0000256" key="5">
    <source>
        <dbReference type="ARBA" id="ARBA00022833"/>
    </source>
</evidence>
<protein>
    <recommendedName>
        <fullName evidence="9 10">D-alanyl-D-alanine dipeptidase</fullName>
        <shortName evidence="9 10">D-Ala-D-Ala dipeptidase</shortName>
        <ecNumber evidence="9 10">3.4.13.22</ecNumber>
    </recommendedName>
</protein>
<keyword evidence="5 9" id="KW-0862">Zinc</keyword>
<evidence type="ECO:0000256" key="7">
    <source>
        <dbReference type="ARBA" id="ARBA00023049"/>
    </source>
</evidence>
<organism evidence="11 12">
    <name type="scientific">Candidatus Pullichristensenella excrementigallinarum</name>
    <dbReference type="NCBI Taxonomy" id="2840907"/>
    <lineage>
        <taxon>Bacteria</taxon>
        <taxon>Bacillati</taxon>
        <taxon>Bacillota</taxon>
        <taxon>Clostridia</taxon>
        <taxon>Candidatus Pullichristensenella</taxon>
    </lineage>
</organism>
<keyword evidence="7 9" id="KW-0482">Metalloprotease</keyword>
<reference evidence="11" key="1">
    <citation type="submission" date="2020-10" db="EMBL/GenBank/DDBJ databases">
        <authorList>
            <person name="Gilroy R."/>
        </authorList>
    </citation>
    <scope>NUCLEOTIDE SEQUENCE</scope>
    <source>
        <strain evidence="11">ChiHcec3-11533</strain>
    </source>
</reference>
<comment type="caution">
    <text evidence="11">The sequence shown here is derived from an EMBL/GenBank/DDBJ whole genome shotgun (WGS) entry which is preliminary data.</text>
</comment>
<dbReference type="CDD" id="cd14817">
    <property type="entry name" value="D-Ala-D-Ala_dipeptidase_VanX"/>
    <property type="match status" value="1"/>
</dbReference>
<comment type="similarity">
    <text evidence="9 10">Belongs to the peptidase M15D family.</text>
</comment>
<evidence type="ECO:0000256" key="1">
    <source>
        <dbReference type="ARBA" id="ARBA00001362"/>
    </source>
</evidence>
<name>A0A9D1IA11_9FIRM</name>
<dbReference type="EMBL" id="DVMU01000056">
    <property type="protein sequence ID" value="HIU33398.1"/>
    <property type="molecule type" value="Genomic_DNA"/>
</dbReference>
<dbReference type="PIRSF" id="PIRSF026671">
    <property type="entry name" value="AA_dipeptidase"/>
    <property type="match status" value="1"/>
</dbReference>
<evidence type="ECO:0000256" key="6">
    <source>
        <dbReference type="ARBA" id="ARBA00022997"/>
    </source>
</evidence>
<dbReference type="PANTHER" id="PTHR43126">
    <property type="entry name" value="D-ALANYL-D-ALANINE DIPEPTIDASE"/>
    <property type="match status" value="1"/>
</dbReference>
<keyword evidence="3 9" id="KW-0479">Metal-binding</keyword>
<evidence type="ECO:0000256" key="9">
    <source>
        <dbReference type="HAMAP-Rule" id="MF_01924"/>
    </source>
</evidence>
<keyword evidence="2 9" id="KW-0645">Protease</keyword>
<evidence type="ECO:0000256" key="10">
    <source>
        <dbReference type="PIRNR" id="PIRNR026671"/>
    </source>
</evidence>
<sequence>MLDNGDFVYLDQALPGVYWDAKYFSRDNFTGRQVDGYEVNRVVGSRALSRALQRAQERARQSNLELLLWDAYRPERAVRFFLNWAAGPEDFQTKERHYPRIDKSRMVELGYLAGRSGHSRGGSVDLTLCCRASGKPLDMGTDFDFMDPRSHHGAEGISAEAADNRALLRRMMEECGFVALEEEWWHYSLLQEPYPDTYFDFPIR</sequence>
<dbReference type="GO" id="GO:0160237">
    <property type="term" value="F:D-Ala-D-Ala dipeptidase activity"/>
    <property type="evidence" value="ECO:0007669"/>
    <property type="project" value="UniProtKB-EC"/>
</dbReference>
<dbReference type="GO" id="GO:0071555">
    <property type="term" value="P:cell wall organization"/>
    <property type="evidence" value="ECO:0007669"/>
    <property type="project" value="UniProtKB-KW"/>
</dbReference>
<evidence type="ECO:0000313" key="12">
    <source>
        <dbReference type="Proteomes" id="UP000824072"/>
    </source>
</evidence>
<evidence type="ECO:0000313" key="11">
    <source>
        <dbReference type="EMBL" id="HIU33398.1"/>
    </source>
</evidence>
<dbReference type="HAMAP" id="MF_01924">
    <property type="entry name" value="A_A_dipeptidase"/>
    <property type="match status" value="1"/>
</dbReference>
<evidence type="ECO:0000256" key="4">
    <source>
        <dbReference type="ARBA" id="ARBA00022801"/>
    </source>
</evidence>
<dbReference type="GO" id="GO:0006508">
    <property type="term" value="P:proteolysis"/>
    <property type="evidence" value="ECO:0007669"/>
    <property type="project" value="UniProtKB-KW"/>
</dbReference>
<feature type="binding site" evidence="9">
    <location>
        <position position="186"/>
    </location>
    <ligand>
        <name>Zn(2+)</name>
        <dbReference type="ChEBI" id="CHEBI:29105"/>
        <note>catalytic</note>
    </ligand>
</feature>
<dbReference type="InterPro" id="IPR000755">
    <property type="entry name" value="A_A_dipeptidase"/>
</dbReference>
<keyword evidence="4 9" id="KW-0378">Hydrolase</keyword>